<protein>
    <recommendedName>
        <fullName evidence="3">Meiosis-specific protein ASY3-like coiled-coil domain-containing protein</fullName>
    </recommendedName>
</protein>
<dbReference type="GO" id="GO:0051321">
    <property type="term" value="P:meiotic cell cycle"/>
    <property type="evidence" value="ECO:0007669"/>
    <property type="project" value="InterPro"/>
</dbReference>
<comment type="caution">
    <text evidence="4">The sequence shown here is derived from an EMBL/GenBank/DDBJ whole genome shotgun (WGS) entry which is preliminary data.</text>
</comment>
<dbReference type="InterPro" id="IPR046845">
    <property type="entry name" value="ASY3-like_CC"/>
</dbReference>
<evidence type="ECO:0000259" key="3">
    <source>
        <dbReference type="Pfam" id="PF20435"/>
    </source>
</evidence>
<feature type="compositionally biased region" description="Acidic residues" evidence="2">
    <location>
        <begin position="158"/>
        <end position="180"/>
    </location>
</feature>
<accession>A0A8X7SDF7</accession>
<dbReference type="Pfam" id="PF20435">
    <property type="entry name" value="ASY3-like"/>
    <property type="match status" value="1"/>
</dbReference>
<reference evidence="4 5" key="1">
    <citation type="submission" date="2020-02" db="EMBL/GenBank/DDBJ databases">
        <authorList>
            <person name="Ma Q."/>
            <person name="Huang Y."/>
            <person name="Song X."/>
            <person name="Pei D."/>
        </authorList>
    </citation>
    <scope>NUCLEOTIDE SEQUENCE [LARGE SCALE GENOMIC DNA]</scope>
    <source>
        <strain evidence="4">Sxm20200214</strain>
        <tissue evidence="4">Leaf</tissue>
    </source>
</reference>
<evidence type="ECO:0000313" key="5">
    <source>
        <dbReference type="Proteomes" id="UP000886595"/>
    </source>
</evidence>
<feature type="compositionally biased region" description="Polar residues" evidence="2">
    <location>
        <begin position="205"/>
        <end position="215"/>
    </location>
</feature>
<evidence type="ECO:0000256" key="1">
    <source>
        <dbReference type="SAM" id="Coils"/>
    </source>
</evidence>
<dbReference type="Proteomes" id="UP000886595">
    <property type="component" value="Unassembled WGS sequence"/>
</dbReference>
<dbReference type="PANTHER" id="PTHR36027:SF1">
    <property type="entry name" value="MEIOSIS-SPECIFIC PROTEIN ASY3"/>
    <property type="match status" value="1"/>
</dbReference>
<dbReference type="AlphaFoldDB" id="A0A8X7SDF7"/>
<proteinExistence type="predicted"/>
<dbReference type="EMBL" id="JAAMPC010000007">
    <property type="protein sequence ID" value="KAG2305228.1"/>
    <property type="molecule type" value="Genomic_DNA"/>
</dbReference>
<gene>
    <name evidence="4" type="ORF">Bca52824_033879</name>
</gene>
<sequence length="396" mass="44375">MRRPVTRSLSKRAKTGGNKVQFRENDGIRKETSKSKTPARSESTRTGNRSSLVEELAATPELFHGLSKDGDEQETPSEVLREKSAEPENDFQSPTFGYKAPIPSPSPCFSPEASPLHPRNISPAFGTKKTPQGTKSQASDKRLPDLKRDYSFRRESSAEPDEDFVIADPSSSEEDSEEPIDVSPALSNYNSPQVRETDNWRNENSKPGFSSAKRNSNFKGNERVVWKGIHKTDFFQRLSEVDEGLGRAVLSFANALQNLKKKLKSAAKEKSSEIIASIVEKIHLELKTVKSHIIIETCNVAEAKRKHAETRLKEQQYRMRMIHEKLKEDVGHYLEDMKSTIEGLEANYSELKGSIEKQRTSHQKLIAHFEEGMEAKLKEGTKSINSVNEASPCSGA</sequence>
<feature type="compositionally biased region" description="Basic and acidic residues" evidence="2">
    <location>
        <begin position="21"/>
        <end position="34"/>
    </location>
</feature>
<evidence type="ECO:0000313" key="4">
    <source>
        <dbReference type="EMBL" id="KAG2305228.1"/>
    </source>
</evidence>
<organism evidence="4 5">
    <name type="scientific">Brassica carinata</name>
    <name type="common">Ethiopian mustard</name>
    <name type="synonym">Abyssinian cabbage</name>
    <dbReference type="NCBI Taxonomy" id="52824"/>
    <lineage>
        <taxon>Eukaryota</taxon>
        <taxon>Viridiplantae</taxon>
        <taxon>Streptophyta</taxon>
        <taxon>Embryophyta</taxon>
        <taxon>Tracheophyta</taxon>
        <taxon>Spermatophyta</taxon>
        <taxon>Magnoliopsida</taxon>
        <taxon>eudicotyledons</taxon>
        <taxon>Gunneridae</taxon>
        <taxon>Pentapetalae</taxon>
        <taxon>rosids</taxon>
        <taxon>malvids</taxon>
        <taxon>Brassicales</taxon>
        <taxon>Brassicaceae</taxon>
        <taxon>Brassiceae</taxon>
        <taxon>Brassica</taxon>
    </lineage>
</organism>
<dbReference type="OrthoDB" id="751607at2759"/>
<feature type="coiled-coil region" evidence="1">
    <location>
        <begin position="334"/>
        <end position="361"/>
    </location>
</feature>
<feature type="compositionally biased region" description="Basic residues" evidence="2">
    <location>
        <begin position="1"/>
        <end position="14"/>
    </location>
</feature>
<feature type="compositionally biased region" description="Basic and acidic residues" evidence="2">
    <location>
        <begin position="138"/>
        <end position="157"/>
    </location>
</feature>
<dbReference type="PANTHER" id="PTHR36027">
    <property type="entry name" value="MEIOSIS-SPECIFIC PROTEIN ASY3"/>
    <property type="match status" value="1"/>
</dbReference>
<feature type="domain" description="Meiosis-specific protein ASY3-like coiled-coil" evidence="3">
    <location>
        <begin position="55"/>
        <end position="390"/>
    </location>
</feature>
<keyword evidence="1" id="KW-0175">Coiled coil</keyword>
<feature type="compositionally biased region" description="Polar residues" evidence="2">
    <location>
        <begin position="35"/>
        <end position="51"/>
    </location>
</feature>
<dbReference type="InterPro" id="IPR037731">
    <property type="entry name" value="ASY3-like"/>
</dbReference>
<feature type="region of interest" description="Disordered" evidence="2">
    <location>
        <begin position="1"/>
        <end position="215"/>
    </location>
</feature>
<name>A0A8X7SDF7_BRACI</name>
<keyword evidence="5" id="KW-1185">Reference proteome</keyword>
<feature type="compositionally biased region" description="Polar residues" evidence="2">
    <location>
        <begin position="185"/>
        <end position="194"/>
    </location>
</feature>
<feature type="compositionally biased region" description="Basic and acidic residues" evidence="2">
    <location>
        <begin position="195"/>
        <end position="204"/>
    </location>
</feature>
<evidence type="ECO:0000256" key="2">
    <source>
        <dbReference type="SAM" id="MobiDB-lite"/>
    </source>
</evidence>